<dbReference type="SUPFAM" id="SSF52096">
    <property type="entry name" value="ClpP/crotonase"/>
    <property type="match status" value="1"/>
</dbReference>
<proteinExistence type="inferred from homology"/>
<dbReference type="Gene3D" id="3.90.226.10">
    <property type="entry name" value="2-enoyl-CoA Hydratase, Chain A, domain 1"/>
    <property type="match status" value="1"/>
</dbReference>
<gene>
    <name evidence="4" type="ORF">C7H79_02000</name>
</gene>
<feature type="domain" description="Formyl transferase N-terminal" evidence="2">
    <location>
        <begin position="54"/>
        <end position="143"/>
    </location>
</feature>
<dbReference type="Pfam" id="PF00378">
    <property type="entry name" value="ECH_1"/>
    <property type="match status" value="1"/>
</dbReference>
<comment type="similarity">
    <text evidence="1">Belongs to the enoyl-CoA hydratase/isomerase family.</text>
</comment>
<dbReference type="EMBL" id="PXXU01000004">
    <property type="protein sequence ID" value="PSJ18589.1"/>
    <property type="molecule type" value="Genomic_DNA"/>
</dbReference>
<dbReference type="CDD" id="cd06558">
    <property type="entry name" value="crotonase-like"/>
    <property type="match status" value="1"/>
</dbReference>
<protein>
    <submittedName>
        <fullName evidence="4">Hydrogenase maturation protein</fullName>
    </submittedName>
</protein>
<comment type="caution">
    <text evidence="4">The sequence shown here is derived from an EMBL/GenBank/DDBJ whole genome shotgun (WGS) entry which is preliminary data.</text>
</comment>
<dbReference type="InterPro" id="IPR018376">
    <property type="entry name" value="Enoyl-CoA_hyd/isom_CS"/>
</dbReference>
<evidence type="ECO:0000313" key="4">
    <source>
        <dbReference type="EMBL" id="PSJ18589.1"/>
    </source>
</evidence>
<dbReference type="InterPro" id="IPR009188">
    <property type="entry name" value="NiFe-hyd_mat_HypX/HoxX"/>
</dbReference>
<dbReference type="Proteomes" id="UP000241912">
    <property type="component" value="Unassembled WGS sequence"/>
</dbReference>
<dbReference type="CDD" id="cd08650">
    <property type="entry name" value="FMT_core_HypX_N"/>
    <property type="match status" value="1"/>
</dbReference>
<evidence type="ECO:0000259" key="2">
    <source>
        <dbReference type="Pfam" id="PF00551"/>
    </source>
</evidence>
<dbReference type="InterPro" id="IPR002376">
    <property type="entry name" value="Formyl_transf_N"/>
</dbReference>
<dbReference type="PIRSF" id="PIRSF006787">
    <property type="entry name" value="Hydrgn_mat_HoxX"/>
    <property type="match status" value="1"/>
</dbReference>
<dbReference type="Gene3D" id="3.40.50.12230">
    <property type="match status" value="1"/>
</dbReference>
<sequence>MASNYHASVKPLKLKILFLTHSFNCLTQRLFVELAQLGHDLSIEFDINDAVTCEAVDLFQPDLIIAPFLKRAIPETIWRKLTCFIVHPGVVGDRGPSALDWAIMQGRSEWGVTVLQANAEMDAGDIWATEVFPMRFARKSSVYRHEVVEAATIAVLTAVKRFLSGSYRPVPLDYSHSEVRGRLNASMRQIDRSIDWQRDATSTVIRKIHAADGFPGVLDKLFGESYYLFDACNEENMIGEPGTIIAKRNNAICRATIDGAVWIGHLKHKNEVEQTVKLSATSALKSHLDNVPEIPSDPLALKLHETYRDIWFEQKNEVGYLHFAFYNGAMDTSQCERLRDAYLAATKRNVRVIVLMGGSDYWSNGIHLNHIENASSPADESWRNINAMNNLVQAIITSNRQLIIAALQGNAGAGGVFLSLAADYIFARASIILNPHYKSMGNLYGSEYWTYLLPRRVNASNAKSLIHNRLPVGSLEASHIGLIDGSFTLNLEDFRKKIMNIAETLAASQNFPSLIQQKIQRRQSDEQQKPLESYRNHELEHMQLNFYGFDPSYHVARYHFVYKIPHAWTPRYLAQHRRL</sequence>
<evidence type="ECO:0000259" key="3">
    <source>
        <dbReference type="Pfam" id="PF02911"/>
    </source>
</evidence>
<dbReference type="PANTHER" id="PTHR43388">
    <property type="entry name" value="HYDROGENASE MATURATION FACTOR HOXX"/>
    <property type="match status" value="1"/>
</dbReference>
<dbReference type="OrthoDB" id="580992at2"/>
<dbReference type="GO" id="GO:0003824">
    <property type="term" value="F:catalytic activity"/>
    <property type="evidence" value="ECO:0007669"/>
    <property type="project" value="InterPro"/>
</dbReference>
<name>A0A2P7NYR9_9PROT</name>
<dbReference type="InterPro" id="IPR001753">
    <property type="entry name" value="Enoyl-CoA_hydra/iso"/>
</dbReference>
<dbReference type="InterPro" id="IPR011034">
    <property type="entry name" value="Formyl_transferase-like_C_sf"/>
</dbReference>
<evidence type="ECO:0000313" key="5">
    <source>
        <dbReference type="Proteomes" id="UP000241912"/>
    </source>
</evidence>
<dbReference type="PANTHER" id="PTHR43388:SF1">
    <property type="entry name" value="HYDROGENASE MATURATION FACTOR HOXX"/>
    <property type="match status" value="1"/>
</dbReference>
<dbReference type="SUPFAM" id="SSF50486">
    <property type="entry name" value="FMT C-terminal domain-like"/>
    <property type="match status" value="1"/>
</dbReference>
<dbReference type="Pfam" id="PF02911">
    <property type="entry name" value="Formyl_trans_C"/>
    <property type="match status" value="1"/>
</dbReference>
<evidence type="ECO:0000256" key="1">
    <source>
        <dbReference type="RuleBase" id="RU003707"/>
    </source>
</evidence>
<dbReference type="CDD" id="cd08701">
    <property type="entry name" value="FMT_C_HypX"/>
    <property type="match status" value="1"/>
</dbReference>
<feature type="domain" description="Formyl transferase C-terminal" evidence="3">
    <location>
        <begin position="188"/>
        <end position="271"/>
    </location>
</feature>
<dbReference type="InterPro" id="IPR036477">
    <property type="entry name" value="Formyl_transf_N_sf"/>
</dbReference>
<dbReference type="InterPro" id="IPR047180">
    <property type="entry name" value="HoxX-like"/>
</dbReference>
<organism evidence="4 5">
    <name type="scientific">Nitrosomonas supralitoralis</name>
    <dbReference type="NCBI Taxonomy" id="2116706"/>
    <lineage>
        <taxon>Bacteria</taxon>
        <taxon>Pseudomonadati</taxon>
        <taxon>Pseudomonadota</taxon>
        <taxon>Betaproteobacteria</taxon>
        <taxon>Nitrosomonadales</taxon>
        <taxon>Nitrosomonadaceae</taxon>
        <taxon>Nitrosomonas</taxon>
    </lineage>
</organism>
<dbReference type="AlphaFoldDB" id="A0A2P7NYR9"/>
<accession>A0A2P7NYR9</accession>
<dbReference type="Pfam" id="PF00551">
    <property type="entry name" value="Formyl_trans_N"/>
    <property type="match status" value="1"/>
</dbReference>
<dbReference type="PROSITE" id="PS00166">
    <property type="entry name" value="ENOYL_COA_HYDRATASE"/>
    <property type="match status" value="1"/>
</dbReference>
<dbReference type="SUPFAM" id="SSF53328">
    <property type="entry name" value="Formyltransferase"/>
    <property type="match status" value="1"/>
</dbReference>
<keyword evidence="5" id="KW-1185">Reference proteome</keyword>
<dbReference type="InterPro" id="IPR029045">
    <property type="entry name" value="ClpP/crotonase-like_dom_sf"/>
</dbReference>
<reference evidence="4 5" key="1">
    <citation type="submission" date="2018-03" db="EMBL/GenBank/DDBJ databases">
        <title>Draft genome of Nitrosomonas supralitoralis APG5.</title>
        <authorList>
            <person name="Urakawa H."/>
            <person name="Lopez J.V."/>
        </authorList>
    </citation>
    <scope>NUCLEOTIDE SEQUENCE [LARGE SCALE GENOMIC DNA]</scope>
    <source>
        <strain evidence="4 5">APG5</strain>
    </source>
</reference>
<dbReference type="InterPro" id="IPR005793">
    <property type="entry name" value="Formyl_trans_C"/>
</dbReference>